<dbReference type="Pfam" id="PF02627">
    <property type="entry name" value="CMD"/>
    <property type="match status" value="1"/>
</dbReference>
<evidence type="ECO:0000259" key="1">
    <source>
        <dbReference type="Pfam" id="PF02627"/>
    </source>
</evidence>
<dbReference type="PANTHER" id="PTHR34846:SF5">
    <property type="entry name" value="CARBOXYMUCONOLACTONE DECARBOXYLASE-LIKE DOMAIN-CONTAINING PROTEIN"/>
    <property type="match status" value="1"/>
</dbReference>
<evidence type="ECO:0000313" key="3">
    <source>
        <dbReference type="Proteomes" id="UP000706039"/>
    </source>
</evidence>
<sequence>MTDKPRVAIDLVRECEHPEARATFEKLAAGSVGIVNIHRTIANSPTVFARFIDFAHALRFKTELDPAERELAILRVLERCDGHYEIVHHRRMGLAAGLSEAEVDHVGDPGEPNPIYNDRQRAILDFADRFAAGAGVDAAAGEALSAHLDSRQRVELGLTLALYLGLAHFTNSIDVPAD</sequence>
<proteinExistence type="predicted"/>
<feature type="domain" description="Carboxymuconolactone decarboxylase-like" evidence="1">
    <location>
        <begin position="45"/>
        <end position="106"/>
    </location>
</feature>
<dbReference type="InterPro" id="IPR003779">
    <property type="entry name" value="CMD-like"/>
</dbReference>
<dbReference type="EMBL" id="JAINVV010000015">
    <property type="protein sequence ID" value="MBY8826254.1"/>
    <property type="molecule type" value="Genomic_DNA"/>
</dbReference>
<dbReference type="Gene3D" id="1.20.1290.10">
    <property type="entry name" value="AhpD-like"/>
    <property type="match status" value="1"/>
</dbReference>
<dbReference type="InterPro" id="IPR029032">
    <property type="entry name" value="AhpD-like"/>
</dbReference>
<evidence type="ECO:0000313" key="2">
    <source>
        <dbReference type="EMBL" id="MBY8826254.1"/>
    </source>
</evidence>
<organism evidence="2 3">
    <name type="scientific">Sphingomonas colocasiae</name>
    <dbReference type="NCBI Taxonomy" id="1848973"/>
    <lineage>
        <taxon>Bacteria</taxon>
        <taxon>Pseudomonadati</taxon>
        <taxon>Pseudomonadota</taxon>
        <taxon>Alphaproteobacteria</taxon>
        <taxon>Sphingomonadales</taxon>
        <taxon>Sphingomonadaceae</taxon>
        <taxon>Sphingomonas</taxon>
    </lineage>
</organism>
<comment type="caution">
    <text evidence="2">The sequence shown here is derived from an EMBL/GenBank/DDBJ whole genome shotgun (WGS) entry which is preliminary data.</text>
</comment>
<keyword evidence="3" id="KW-1185">Reference proteome</keyword>
<reference evidence="2 3" key="1">
    <citation type="submission" date="2021-08" db="EMBL/GenBank/DDBJ databases">
        <authorList>
            <person name="Tuo L."/>
        </authorList>
    </citation>
    <scope>NUCLEOTIDE SEQUENCE [LARGE SCALE GENOMIC DNA]</scope>
    <source>
        <strain evidence="2 3">JCM 31229</strain>
    </source>
</reference>
<dbReference type="RefSeq" id="WP_222993720.1">
    <property type="nucleotide sequence ID" value="NZ_JAINVV010000015.1"/>
</dbReference>
<dbReference type="PANTHER" id="PTHR34846">
    <property type="entry name" value="4-CARBOXYMUCONOLACTONE DECARBOXYLASE FAMILY PROTEIN (AFU_ORTHOLOGUE AFUA_6G11590)"/>
    <property type="match status" value="1"/>
</dbReference>
<dbReference type="Proteomes" id="UP000706039">
    <property type="component" value="Unassembled WGS sequence"/>
</dbReference>
<protein>
    <submittedName>
        <fullName evidence="2">Carboxymuconolactone decarboxylase family protein</fullName>
    </submittedName>
</protein>
<gene>
    <name evidence="2" type="ORF">K7G82_28385</name>
</gene>
<name>A0ABS7PY21_9SPHN</name>
<accession>A0ABS7PY21</accession>
<dbReference type="SUPFAM" id="SSF69118">
    <property type="entry name" value="AhpD-like"/>
    <property type="match status" value="1"/>
</dbReference>